<comment type="subcellular location">
    <subcellularLocation>
        <location evidence="7">Cellular thylakoid membrane</location>
        <topology evidence="7">Single-pass membrane protein</topology>
    </subcellularLocation>
    <subcellularLocation>
        <location evidence="1">Membrane</location>
        <topology evidence="1">Single-pass membrane protein</topology>
    </subcellularLocation>
</comment>
<dbReference type="OrthoDB" id="516821at2"/>
<keyword evidence="7" id="KW-0793">Thylakoid</keyword>
<organism evidence="8 9">
    <name type="scientific">Hyella patelloides LEGE 07179</name>
    <dbReference type="NCBI Taxonomy" id="945734"/>
    <lineage>
        <taxon>Bacteria</taxon>
        <taxon>Bacillati</taxon>
        <taxon>Cyanobacteriota</taxon>
        <taxon>Cyanophyceae</taxon>
        <taxon>Pleurocapsales</taxon>
        <taxon>Hyellaceae</taxon>
        <taxon>Hyella</taxon>
    </lineage>
</organism>
<dbReference type="Pfam" id="PF05969">
    <property type="entry name" value="PSII_Ycf12"/>
    <property type="match status" value="1"/>
</dbReference>
<keyword evidence="6 7" id="KW-0604">Photosystem II</keyword>
<dbReference type="HAMAP" id="MF_01329">
    <property type="entry name" value="PSII_Psb30_Ycf12"/>
    <property type="match status" value="1"/>
</dbReference>
<dbReference type="AlphaFoldDB" id="A0A563VU11"/>
<evidence type="ECO:0000313" key="8">
    <source>
        <dbReference type="EMBL" id="VEP14966.1"/>
    </source>
</evidence>
<keyword evidence="4 7" id="KW-1133">Transmembrane helix</keyword>
<dbReference type="GO" id="GO:0009523">
    <property type="term" value="C:photosystem II"/>
    <property type="evidence" value="ECO:0007669"/>
    <property type="project" value="UniProtKB-KW"/>
</dbReference>
<accession>A0A563VU11</accession>
<dbReference type="NCBIfam" id="NF010239">
    <property type="entry name" value="PRK13686.1"/>
    <property type="match status" value="1"/>
</dbReference>
<dbReference type="RefSeq" id="WP_144863179.1">
    <property type="nucleotide sequence ID" value="NZ_LR213768.1"/>
</dbReference>
<evidence type="ECO:0000256" key="4">
    <source>
        <dbReference type="ARBA" id="ARBA00022989"/>
    </source>
</evidence>
<evidence type="ECO:0000256" key="7">
    <source>
        <dbReference type="HAMAP-Rule" id="MF_01329"/>
    </source>
</evidence>
<sequence>MDFLASIFSVFNSIDFNIIFQLTCVALIMISGPVVIFLLAARGGDL</sequence>
<evidence type="ECO:0000256" key="5">
    <source>
        <dbReference type="ARBA" id="ARBA00023136"/>
    </source>
</evidence>
<comment type="function">
    <text evidence="7">A core subunit of photosystem II (PSII), probably helps stabilize the reaction center.</text>
</comment>
<keyword evidence="3 7" id="KW-0812">Transmembrane</keyword>
<reference evidence="8 9" key="1">
    <citation type="submission" date="2019-01" db="EMBL/GenBank/DDBJ databases">
        <authorList>
            <person name="Brito A."/>
        </authorList>
    </citation>
    <scope>NUCLEOTIDE SEQUENCE [LARGE SCALE GENOMIC DNA]</scope>
    <source>
        <strain evidence="8">1</strain>
    </source>
</reference>
<name>A0A563VU11_9CYAN</name>
<keyword evidence="5 7" id="KW-0472">Membrane</keyword>
<keyword evidence="2 7" id="KW-0602">Photosynthesis</keyword>
<comment type="subunit">
    <text evidence="7">PSII is composed of 1 copy each of membrane proteins PsbA, PsbB, PsbC, PsbD, PsbE, PsbF, PsbH, PsbI, PsbJ, PsbK, PsbL, PsbM, PsbT, PsbX, PsbY, PsbZ, Psb30/Ycf12, peripheral proteins PsbO, CyanoQ (PsbQ), PsbU, PsbV and a large number of cofactors. It forms dimeric complexes.</text>
</comment>
<dbReference type="EMBL" id="CAACVJ010000223">
    <property type="protein sequence ID" value="VEP14966.1"/>
    <property type="molecule type" value="Genomic_DNA"/>
</dbReference>
<evidence type="ECO:0000256" key="6">
    <source>
        <dbReference type="ARBA" id="ARBA00023276"/>
    </source>
</evidence>
<proteinExistence type="inferred from homology"/>
<evidence type="ECO:0000256" key="1">
    <source>
        <dbReference type="ARBA" id="ARBA00004167"/>
    </source>
</evidence>
<protein>
    <recommendedName>
        <fullName evidence="7">Photosystem II reaction center protein Psb30</fullName>
    </recommendedName>
    <alternativeName>
        <fullName evidence="7">Photosystem II reaction center protein Ycf12</fullName>
    </alternativeName>
</protein>
<comment type="similarity">
    <text evidence="7">Belongs to the Psb30/Ycf12 family.</text>
</comment>
<evidence type="ECO:0000256" key="2">
    <source>
        <dbReference type="ARBA" id="ARBA00022531"/>
    </source>
</evidence>
<evidence type="ECO:0000256" key="3">
    <source>
        <dbReference type="ARBA" id="ARBA00022692"/>
    </source>
</evidence>
<dbReference type="Proteomes" id="UP000320055">
    <property type="component" value="Unassembled WGS sequence"/>
</dbReference>
<dbReference type="InterPro" id="IPR010284">
    <property type="entry name" value="PSII_Ycf12_core-subunit"/>
</dbReference>
<dbReference type="GO" id="GO:0015979">
    <property type="term" value="P:photosynthesis"/>
    <property type="evidence" value="ECO:0007669"/>
    <property type="project" value="UniProtKB-KW"/>
</dbReference>
<gene>
    <name evidence="8" type="primary">ycf</name>
    <name evidence="7" type="synonym">psb30</name>
    <name evidence="7" type="synonym">ycf12</name>
    <name evidence="8" type="ORF">H1P_30042</name>
</gene>
<dbReference type="GO" id="GO:0031676">
    <property type="term" value="C:plasma membrane-derived thylakoid membrane"/>
    <property type="evidence" value="ECO:0007669"/>
    <property type="project" value="UniProtKB-SubCell"/>
</dbReference>
<feature type="transmembrane region" description="Helical" evidence="7">
    <location>
        <begin position="18"/>
        <end position="41"/>
    </location>
</feature>
<evidence type="ECO:0000313" key="9">
    <source>
        <dbReference type="Proteomes" id="UP000320055"/>
    </source>
</evidence>
<keyword evidence="9" id="KW-1185">Reference proteome</keyword>